<accession>A0A501XAM2</accession>
<organism evidence="1 2">
    <name type="scientific">[Mycoplasma] falconis</name>
    <dbReference type="NCBI Taxonomy" id="92403"/>
    <lineage>
        <taxon>Bacteria</taxon>
        <taxon>Bacillati</taxon>
        <taxon>Mycoplasmatota</taxon>
        <taxon>Mycoplasmoidales</taxon>
        <taxon>Metamycoplasmataceae</taxon>
        <taxon>Metamycoplasma</taxon>
    </lineage>
</organism>
<dbReference type="AlphaFoldDB" id="A0A501XAM2"/>
<dbReference type="EMBL" id="VFSS01000005">
    <property type="protein sequence ID" value="TPE57354.1"/>
    <property type="molecule type" value="Genomic_DNA"/>
</dbReference>
<dbReference type="Proteomes" id="UP000319776">
    <property type="component" value="Unassembled WGS sequence"/>
</dbReference>
<protein>
    <submittedName>
        <fullName evidence="1">Uncharacterized protein</fullName>
    </submittedName>
</protein>
<gene>
    <name evidence="1" type="ORF">FJO69_01865</name>
</gene>
<keyword evidence="2" id="KW-1185">Reference proteome</keyword>
<comment type="caution">
    <text evidence="1">The sequence shown here is derived from an EMBL/GenBank/DDBJ whole genome shotgun (WGS) entry which is preliminary data.</text>
</comment>
<sequence>MDMKSHKTRKQKAIGGLLWTGLSLAIVGSVSGALYFMVKNSRKVNKEHWSAEKFLKHAEEIKLDSPIITPSSAKNIYNSLEQEIKAANDKIRKYIENNPEIEPYIDRTAIDGIQLTILNTAGEKMIKRSIFESADDGENDDKNNTNSKKHLRKLLENIPPKYDVNAYISQRIQIKSNFENNKFLVIRFTGFDKTEDIKVLKVNYIITLNHDYAASDLQIGIDPDSPKSKYYFKGSQEVKFLTSGEKISYGSEFDIHSVEIIKQARKIINSGITDDPAETEEWFKSEKFAEEIFAWFVDNLKKYDAFPDIYPEDKFKIIPYLNNGRYVIWNPNKGLDSLTITYQYQNKENPDSVSRGLMKIFTVGE</sequence>
<name>A0A501XAM2_9BACT</name>
<proteinExistence type="predicted"/>
<reference evidence="1 2" key="1">
    <citation type="submission" date="2019-06" db="EMBL/GenBank/DDBJ databases">
        <title>Mycoplasma falconis type strain whole genome sequence.</title>
        <authorList>
            <person name="Spergser J."/>
        </authorList>
    </citation>
    <scope>NUCLEOTIDE SEQUENCE [LARGE SCALE GENOMIC DNA]</scope>
    <source>
        <strain evidence="1 2">ATCC 51372</strain>
    </source>
</reference>
<evidence type="ECO:0000313" key="2">
    <source>
        <dbReference type="Proteomes" id="UP000319776"/>
    </source>
</evidence>
<evidence type="ECO:0000313" key="1">
    <source>
        <dbReference type="EMBL" id="TPE57354.1"/>
    </source>
</evidence>